<proteinExistence type="predicted"/>
<keyword evidence="1" id="KW-0472">Membrane</keyword>
<organism evidence="2 3">
    <name type="scientific">Candidatus Anaerostipes excrementavium</name>
    <dbReference type="NCBI Taxonomy" id="2838463"/>
    <lineage>
        <taxon>Bacteria</taxon>
        <taxon>Bacillati</taxon>
        <taxon>Bacillota</taxon>
        <taxon>Clostridia</taxon>
        <taxon>Lachnospirales</taxon>
        <taxon>Lachnospiraceae</taxon>
        <taxon>Anaerostipes</taxon>
    </lineage>
</organism>
<accession>A0A9D1WWZ9</accession>
<dbReference type="AlphaFoldDB" id="A0A9D1WWZ9"/>
<name>A0A9D1WWZ9_9FIRM</name>
<evidence type="ECO:0000313" key="3">
    <source>
        <dbReference type="Proteomes" id="UP000886721"/>
    </source>
</evidence>
<gene>
    <name evidence="2" type="ORF">H9735_09695</name>
</gene>
<keyword evidence="1" id="KW-0812">Transmembrane</keyword>
<sequence>MSIVFLILKIIGVIILIPLIILALLLVCPISYRMEAGYDKKPYGKARIRWAFPLFGVKAVYEDSFDVTVRILGIPVFRTDEEKWSLLGGFAEEKTAVEEIPEKEIQKDSDVKENRERHFIKEVPEDEKEEGPVTDILDLSWEEEEEEKVSLPKKRRKEKKQKFFLKRIVEFFRKCYNKGKNILQKIKQLVSKGASILDLLEDEELRSAAGRIKEYLLRGGGYLMPQKLEGRILFGLDDPAVTGRVLGWIAAAMPFYGDRLEVTPDFTRQVIEGDILISGRIRRYKLLKLAWDVYRDKDLLRQKDRAAKIIGG</sequence>
<dbReference type="Proteomes" id="UP000886721">
    <property type="component" value="Unassembled WGS sequence"/>
</dbReference>
<keyword evidence="1" id="KW-1133">Transmembrane helix</keyword>
<reference evidence="2" key="2">
    <citation type="submission" date="2021-04" db="EMBL/GenBank/DDBJ databases">
        <authorList>
            <person name="Gilroy R."/>
        </authorList>
    </citation>
    <scope>NUCLEOTIDE SEQUENCE</scope>
    <source>
        <strain evidence="2">CHK191-13928</strain>
    </source>
</reference>
<reference evidence="2" key="1">
    <citation type="journal article" date="2021" name="PeerJ">
        <title>Extensive microbial diversity within the chicken gut microbiome revealed by metagenomics and culture.</title>
        <authorList>
            <person name="Gilroy R."/>
            <person name="Ravi A."/>
            <person name="Getino M."/>
            <person name="Pursley I."/>
            <person name="Horton D.L."/>
            <person name="Alikhan N.F."/>
            <person name="Baker D."/>
            <person name="Gharbi K."/>
            <person name="Hall N."/>
            <person name="Watson M."/>
            <person name="Adriaenssens E.M."/>
            <person name="Foster-Nyarko E."/>
            <person name="Jarju S."/>
            <person name="Secka A."/>
            <person name="Antonio M."/>
            <person name="Oren A."/>
            <person name="Chaudhuri R.R."/>
            <person name="La Ragione R."/>
            <person name="Hildebrand F."/>
            <person name="Pallen M.J."/>
        </authorList>
    </citation>
    <scope>NUCLEOTIDE SEQUENCE</scope>
    <source>
        <strain evidence="2">CHK191-13928</strain>
    </source>
</reference>
<evidence type="ECO:0000313" key="2">
    <source>
        <dbReference type="EMBL" id="HIX68371.1"/>
    </source>
</evidence>
<comment type="caution">
    <text evidence="2">The sequence shown here is derived from an EMBL/GenBank/DDBJ whole genome shotgun (WGS) entry which is preliminary data.</text>
</comment>
<feature type="transmembrane region" description="Helical" evidence="1">
    <location>
        <begin position="6"/>
        <end position="32"/>
    </location>
</feature>
<dbReference type="InterPro" id="IPR021338">
    <property type="entry name" value="DUF2953"/>
</dbReference>
<protein>
    <submittedName>
        <fullName evidence="2">DUF2953 domain-containing protein</fullName>
    </submittedName>
</protein>
<evidence type="ECO:0000256" key="1">
    <source>
        <dbReference type="SAM" id="Phobius"/>
    </source>
</evidence>
<dbReference type="EMBL" id="DXEM01000031">
    <property type="protein sequence ID" value="HIX68371.1"/>
    <property type="molecule type" value="Genomic_DNA"/>
</dbReference>
<dbReference type="Pfam" id="PF11167">
    <property type="entry name" value="DUF2953"/>
    <property type="match status" value="1"/>
</dbReference>